<dbReference type="PANTHER" id="PTHR11199">
    <property type="entry name" value="STROMAL ANTIGEN"/>
    <property type="match status" value="1"/>
</dbReference>
<dbReference type="InterPro" id="IPR020839">
    <property type="entry name" value="SCD"/>
</dbReference>
<feature type="region of interest" description="Disordered" evidence="3">
    <location>
        <begin position="1248"/>
        <end position="1326"/>
    </location>
</feature>
<dbReference type="GO" id="GO:0008278">
    <property type="term" value="C:cohesin complex"/>
    <property type="evidence" value="ECO:0007669"/>
    <property type="project" value="TreeGrafter"/>
</dbReference>
<dbReference type="PROSITE" id="PS51425">
    <property type="entry name" value="SCD"/>
    <property type="match status" value="1"/>
</dbReference>
<feature type="domain" description="SCD" evidence="4">
    <location>
        <begin position="497"/>
        <end position="582"/>
    </location>
</feature>
<feature type="compositionally biased region" description="Basic residues" evidence="3">
    <location>
        <begin position="1317"/>
        <end position="1326"/>
    </location>
</feature>
<dbReference type="Pfam" id="PF08514">
    <property type="entry name" value="STAG"/>
    <property type="match status" value="1"/>
</dbReference>
<gene>
    <name evidence="5" type="ORF">BINO364_LOCUS14515</name>
</gene>
<organism evidence="5 6">
    <name type="scientific">Brenthis ino</name>
    <name type="common">lesser marbled fritillary</name>
    <dbReference type="NCBI Taxonomy" id="405034"/>
    <lineage>
        <taxon>Eukaryota</taxon>
        <taxon>Metazoa</taxon>
        <taxon>Ecdysozoa</taxon>
        <taxon>Arthropoda</taxon>
        <taxon>Hexapoda</taxon>
        <taxon>Insecta</taxon>
        <taxon>Pterygota</taxon>
        <taxon>Neoptera</taxon>
        <taxon>Endopterygota</taxon>
        <taxon>Lepidoptera</taxon>
        <taxon>Glossata</taxon>
        <taxon>Ditrysia</taxon>
        <taxon>Papilionoidea</taxon>
        <taxon>Nymphalidae</taxon>
        <taxon>Heliconiinae</taxon>
        <taxon>Argynnini</taxon>
        <taxon>Brenthis</taxon>
    </lineage>
</organism>
<evidence type="ECO:0000256" key="1">
    <source>
        <dbReference type="ARBA" id="ARBA00005486"/>
    </source>
</evidence>
<dbReference type="InterPro" id="IPR016024">
    <property type="entry name" value="ARM-type_fold"/>
</dbReference>
<feature type="compositionally biased region" description="Basic residues" evidence="3">
    <location>
        <begin position="1252"/>
        <end position="1261"/>
    </location>
</feature>
<protein>
    <recommendedName>
        <fullName evidence="4">SCD domain-containing protein</fullName>
    </recommendedName>
</protein>
<keyword evidence="6" id="KW-1185">Reference proteome</keyword>
<dbReference type="OrthoDB" id="498590at2759"/>
<dbReference type="Proteomes" id="UP000838878">
    <property type="component" value="Chromosome 8"/>
</dbReference>
<proteinExistence type="inferred from homology"/>
<dbReference type="PANTHER" id="PTHR11199:SF0">
    <property type="entry name" value="LD34181P-RELATED"/>
    <property type="match status" value="1"/>
</dbReference>
<feature type="coiled-coil region" evidence="2">
    <location>
        <begin position="449"/>
        <end position="488"/>
    </location>
</feature>
<dbReference type="Pfam" id="PF21581">
    <property type="entry name" value="SCD"/>
    <property type="match status" value="1"/>
</dbReference>
<evidence type="ECO:0000313" key="5">
    <source>
        <dbReference type="EMBL" id="CAH0729432.1"/>
    </source>
</evidence>
<keyword evidence="2" id="KW-0175">Coiled coil</keyword>
<dbReference type="GO" id="GO:0007062">
    <property type="term" value="P:sister chromatid cohesion"/>
    <property type="evidence" value="ECO:0007669"/>
    <property type="project" value="UniProtKB-ARBA"/>
</dbReference>
<dbReference type="SUPFAM" id="SSF48371">
    <property type="entry name" value="ARM repeat"/>
    <property type="match status" value="1"/>
</dbReference>
<dbReference type="InterPro" id="IPR056396">
    <property type="entry name" value="HEAT_SCC3-SA"/>
</dbReference>
<dbReference type="Pfam" id="PF24571">
    <property type="entry name" value="HEAT_SCC3-SA"/>
    <property type="match status" value="1"/>
</dbReference>
<accession>A0A8J9W8V9</accession>
<feature type="compositionally biased region" description="Basic residues" evidence="3">
    <location>
        <begin position="140"/>
        <end position="149"/>
    </location>
</feature>
<feature type="compositionally biased region" description="Basic and acidic residues" evidence="3">
    <location>
        <begin position="203"/>
        <end position="217"/>
    </location>
</feature>
<feature type="compositionally biased region" description="Pro residues" evidence="3">
    <location>
        <begin position="269"/>
        <end position="280"/>
    </location>
</feature>
<dbReference type="InterPro" id="IPR013721">
    <property type="entry name" value="STAG"/>
</dbReference>
<feature type="region of interest" description="Disordered" evidence="3">
    <location>
        <begin position="202"/>
        <end position="281"/>
    </location>
</feature>
<name>A0A8J9W8V9_9NEOP</name>
<reference evidence="5" key="1">
    <citation type="submission" date="2021-12" db="EMBL/GenBank/DDBJ databases">
        <authorList>
            <person name="Martin H S."/>
        </authorList>
    </citation>
    <scope>NUCLEOTIDE SEQUENCE</scope>
</reference>
<evidence type="ECO:0000259" key="4">
    <source>
        <dbReference type="PROSITE" id="PS51425"/>
    </source>
</evidence>
<evidence type="ECO:0000256" key="2">
    <source>
        <dbReference type="SAM" id="Coils"/>
    </source>
</evidence>
<evidence type="ECO:0000256" key="3">
    <source>
        <dbReference type="SAM" id="MobiDB-lite"/>
    </source>
</evidence>
<dbReference type="GO" id="GO:0000785">
    <property type="term" value="C:chromatin"/>
    <property type="evidence" value="ECO:0007669"/>
    <property type="project" value="TreeGrafter"/>
</dbReference>
<feature type="compositionally biased region" description="Basic residues" evidence="3">
    <location>
        <begin position="252"/>
        <end position="265"/>
    </location>
</feature>
<dbReference type="GO" id="GO:0003682">
    <property type="term" value="F:chromatin binding"/>
    <property type="evidence" value="ECO:0007669"/>
    <property type="project" value="TreeGrafter"/>
</dbReference>
<feature type="non-terminal residue" evidence="5">
    <location>
        <position position="1326"/>
    </location>
</feature>
<dbReference type="InterPro" id="IPR039662">
    <property type="entry name" value="Cohesin_Scc3/SA"/>
</dbReference>
<feature type="compositionally biased region" description="Low complexity" evidence="3">
    <location>
        <begin position="1286"/>
        <end position="1304"/>
    </location>
</feature>
<feature type="compositionally biased region" description="Acidic residues" evidence="3">
    <location>
        <begin position="1265"/>
        <end position="1275"/>
    </location>
</feature>
<comment type="similarity">
    <text evidence="1">Belongs to the SCC3 family.</text>
</comment>
<dbReference type="EMBL" id="OV170228">
    <property type="protein sequence ID" value="CAH0729432.1"/>
    <property type="molecule type" value="Genomic_DNA"/>
</dbReference>
<feature type="region of interest" description="Disordered" evidence="3">
    <location>
        <begin position="136"/>
        <end position="159"/>
    </location>
</feature>
<dbReference type="GO" id="GO:0005634">
    <property type="term" value="C:nucleus"/>
    <property type="evidence" value="ECO:0007669"/>
    <property type="project" value="TreeGrafter"/>
</dbReference>
<evidence type="ECO:0000313" key="6">
    <source>
        <dbReference type="Proteomes" id="UP000838878"/>
    </source>
</evidence>
<sequence length="1326" mass="149650">MAEFQAGMNEDNVYGRTAKLTGVSESTIRRIVDEGFKNRGKFSTPGKHRKGRPTKHIDDFDICSIRQKVQFFYYTVQKEVPTLRKLLAVVKEDLNFDGSYELLRKILISIGFKFKKCQSNRLALIEKPAIASKLQGSRSIKMHRRGGKRIRMDDPPPEYVNPMTPATPMTDYGGQSIHEPETPNVNYSGFNVGAVVNSTMAEAPREEIEEHHEEETRSPSPAPTKRITRSRGRGGDGGYVGRLAESPPPPPLRRRGRGGRGRGRGRGAAPPPAYSPPPVLLPGDDENSLYNILRFNKTAINQVVDIWIEEYKSNKESALVQLMQFFINSSGCRGKVTPDMAQMDHTLIIKKMTQEFDEESGEYPLIMTGQTWKKFRSNFCEFIQTLVKMCQYSIIYDQYLMDNIISLLTGLSDSQVRAFRHTATLAVMKLMTALVDVALLTSVNCDNCLRQYEAERLKARDKRASERLEVLVAKRQELEENMEEIKNMLSYMFKSVFVHRYRDTLPDIRAITMSEIGIWMEKFPAHFLDDLYLKYIGWTLHDKVGEVRLRCLQALQPLYECEELKGKLELFTSKFKDRIVSMSLDKETEVAVHAVRLVIAILKMHPDVLTDKDCENVYELVYSSWRGVAAAAGEFLNVRLFRADAPAASPPRSRRGKARPPNTPLVRDLVQFFIESELHEHGAYLVDSLIESNPMMKDWECMTDLLLEEAGPGEEALDNRQESSLIELMVCCVRQASTGEPPVGRAARKHAQLSKEQAKLVSDDRARMTAHFMTTLPALLDKFGADPEKLANLVAIPQYFDLELYTTQRQEGNLTLLLNKIREIVKVQTEAEVLETCGRTLELLCSDAHAVYTRCNVARATVTDMCVNRYKEAVDDYRSLLEGGETPDADELFSLINSLRKVSIMYMCHNLNDTNIWESLFEDLPKCLAGAGEEMPVQALVYAVRACFYSVLWSLHELEERGGDAAALRERLLAYAALCRDVVARGRAPELREEAYISICDLLIFFAEQPGAGAGGARIALEADAALCDLLNDFVQEFVFVHHNYDGQDERRIEELHKRRNFLAAYCKLIVYSVAPVRRAADVFKHYIKCYNDYGDIIKATLSKAREINKLNCALTMQLAMQALFTELVRRAPPTAALRNLPEFAELKELAKRFSVMFGLDAVKNREALTALHRAGVAFAALDAAPPAPPPNLAFLEPLAEFSGKLLRQDKRAVLKFAEVRLGGGAWADEWAPLQAYRASLLADAPEERAAPRRHYARRPRRATDDDDDNNDSDAEPPPRKRIRMRSSSDASTVTSSSASVAARSRPRARADVTPKRNLRASRIRQ</sequence>